<feature type="compositionally biased region" description="Polar residues" evidence="1">
    <location>
        <begin position="460"/>
        <end position="470"/>
    </location>
</feature>
<dbReference type="InParanoid" id="A0A078AC59"/>
<proteinExistence type="predicted"/>
<feature type="compositionally biased region" description="Polar residues" evidence="1">
    <location>
        <begin position="616"/>
        <end position="637"/>
    </location>
</feature>
<feature type="compositionally biased region" description="Polar residues" evidence="1">
    <location>
        <begin position="191"/>
        <end position="200"/>
    </location>
</feature>
<accession>A0A078AC59</accession>
<feature type="compositionally biased region" description="Polar residues" evidence="1">
    <location>
        <begin position="477"/>
        <end position="490"/>
    </location>
</feature>
<sequence>MKVSRFDQQTPTSHKSMTSYTSKSASQDRSSNRSSNQRSKRFDSSEQTAKQVLLPRYSNFNNNQNFDDTTLTEKRDLQIPDFVKEDIDDKMKLQRENILLKQEIMKLQHTIQAMNTSNVSLQVQNSSQKENIYSTVRKHSPDKRKQKEYSIKLIPTEIQAQQINFIGSNKRQSSEKRPFTNLDGRYQNIDSYQTSQFKSQKSSRKPILSKRSQQSTHTKPSRFIFDSSHLQFPQSNRDKFQSLSKNGISFSPCQEPQVLRSMPIQQSRSCKELKNILLNFQLDNLVLDSLMPQSTGNQDNHIKSGQQNIDCSYKNQQHISMNYNDLQIPFDSSELTMKKPLMLISPSKNTPEFNHASHIDTVKNSQYLVSPNIYQSYCTLQNYPQAYLDQNYHGNVIDLDQHFRNLQNQIITQNQSRCQDNQSYMISFNKDCSEINSQYYGEDFSSLQPSIYESIKSNRHSQYSENTSTAKKVAPNSRKTSASKSNTFRSIDQRRQSIKPHKTSCISYDDKTSRLSFTRKQSIDNRSMADKSSSRSSIKQKLTGTNCNSSMNNDQISIKLENFEVKVKNYQIAQNSRYDMNKINKILKKFSNDNINRQTSRDKIYHQKQIIDRANQVSRNSNSKSMKQVKTLQQSKSQDQRKSFRFQNKRKSYQNPLQINKDLEIFEDFKIQAYCNYKNNSQPPVQDYQSFNQTQTPNQLKNLLNQAKQNYYDENVGITSSEVVVSEQSAESHQTKKNIQFQDYYQVNQNQFNQLNINTSYYNDRTYNCNQKDNQPNNLIEDQNNQFTNEKLQVQTQASKRKVLASIERSIPNTTIMNKLLKPVLQQKNKSKQRKQSKNVANRKLNGQINQVQRQNRENINLDQPEFHQVNSSFASNPYQYVSANGCFSSTVSPRNISTISDKPTDTNTSFVSQNSRSQYAQYQDSSKTTQKLLSGLHQNQKISRLQKRKSLCSGQDDSIKQILIQNKPCSNCSLLLSRGLSSALCKFNHK</sequence>
<feature type="region of interest" description="Disordered" evidence="1">
    <location>
        <begin position="166"/>
        <end position="185"/>
    </location>
</feature>
<keyword evidence="3" id="KW-1185">Reference proteome</keyword>
<dbReference type="Proteomes" id="UP000039865">
    <property type="component" value="Unassembled WGS sequence"/>
</dbReference>
<gene>
    <name evidence="2" type="primary">Contig14638.g15599</name>
    <name evidence="2" type="ORF">STYLEM_8796</name>
</gene>
<feature type="compositionally biased region" description="Polar residues" evidence="1">
    <location>
        <begin position="539"/>
        <end position="548"/>
    </location>
</feature>
<feature type="region of interest" description="Disordered" evidence="1">
    <location>
        <begin position="616"/>
        <end position="651"/>
    </location>
</feature>
<evidence type="ECO:0000256" key="1">
    <source>
        <dbReference type="SAM" id="MobiDB-lite"/>
    </source>
</evidence>
<name>A0A078AC59_STYLE</name>
<dbReference type="EMBL" id="CCKQ01008356">
    <property type="protein sequence ID" value="CDW79804.1"/>
    <property type="molecule type" value="Genomic_DNA"/>
</dbReference>
<feature type="region of interest" description="Disordered" evidence="1">
    <location>
        <begin position="826"/>
        <end position="848"/>
    </location>
</feature>
<feature type="region of interest" description="Disordered" evidence="1">
    <location>
        <begin position="517"/>
        <end position="548"/>
    </location>
</feature>
<protein>
    <submittedName>
        <fullName evidence="2">Uncharacterized protein</fullName>
    </submittedName>
</protein>
<reference evidence="2 3" key="1">
    <citation type="submission" date="2014-06" db="EMBL/GenBank/DDBJ databases">
        <authorList>
            <person name="Swart Estienne"/>
        </authorList>
    </citation>
    <scope>NUCLEOTIDE SEQUENCE [LARGE SCALE GENOMIC DNA]</scope>
    <source>
        <strain evidence="2 3">130c</strain>
    </source>
</reference>
<evidence type="ECO:0000313" key="3">
    <source>
        <dbReference type="Proteomes" id="UP000039865"/>
    </source>
</evidence>
<organism evidence="2 3">
    <name type="scientific">Stylonychia lemnae</name>
    <name type="common">Ciliate</name>
    <dbReference type="NCBI Taxonomy" id="5949"/>
    <lineage>
        <taxon>Eukaryota</taxon>
        <taxon>Sar</taxon>
        <taxon>Alveolata</taxon>
        <taxon>Ciliophora</taxon>
        <taxon>Intramacronucleata</taxon>
        <taxon>Spirotrichea</taxon>
        <taxon>Stichotrichia</taxon>
        <taxon>Sporadotrichida</taxon>
        <taxon>Oxytrichidae</taxon>
        <taxon>Stylonychinae</taxon>
        <taxon>Stylonychia</taxon>
    </lineage>
</organism>
<feature type="compositionally biased region" description="Basic and acidic residues" evidence="1">
    <location>
        <begin position="521"/>
        <end position="533"/>
    </location>
</feature>
<feature type="region of interest" description="Disordered" evidence="1">
    <location>
        <begin position="1"/>
        <end position="47"/>
    </location>
</feature>
<evidence type="ECO:0000313" key="2">
    <source>
        <dbReference type="EMBL" id="CDW79804.1"/>
    </source>
</evidence>
<dbReference type="AlphaFoldDB" id="A0A078AC59"/>
<feature type="compositionally biased region" description="Low complexity" evidence="1">
    <location>
        <begin position="22"/>
        <end position="37"/>
    </location>
</feature>
<feature type="compositionally biased region" description="Polar residues" evidence="1">
    <location>
        <begin position="1"/>
        <end position="21"/>
    </location>
</feature>
<feature type="region of interest" description="Disordered" evidence="1">
    <location>
        <begin position="457"/>
        <end position="505"/>
    </location>
</feature>
<feature type="region of interest" description="Disordered" evidence="1">
    <location>
        <begin position="191"/>
        <end position="227"/>
    </location>
</feature>